<evidence type="ECO:0000313" key="7">
    <source>
        <dbReference type="Proteomes" id="UP000282196"/>
    </source>
</evidence>
<dbReference type="InterPro" id="IPR040787">
    <property type="entry name" value="Cas12a_REC1"/>
</dbReference>
<dbReference type="Pfam" id="PF18501">
    <property type="entry name" value="REC1"/>
    <property type="match status" value="1"/>
</dbReference>
<dbReference type="Pfam" id="PF21918">
    <property type="entry name" value="cas_Cpf1_2nd"/>
    <property type="match status" value="1"/>
</dbReference>
<feature type="domain" description="Cas12a REC2" evidence="5">
    <location>
        <begin position="290"/>
        <end position="357"/>
    </location>
</feature>
<dbReference type="InterPro" id="IPR054116">
    <property type="entry name" value="Cas12a_REC2"/>
</dbReference>
<evidence type="ECO:0000313" key="6">
    <source>
        <dbReference type="EMBL" id="GBR77399.1"/>
    </source>
</evidence>
<gene>
    <name evidence="6" type="ORF">RDn1_058</name>
</gene>
<feature type="coiled-coil region" evidence="3">
    <location>
        <begin position="239"/>
        <end position="266"/>
    </location>
</feature>
<reference evidence="6 7" key="1">
    <citation type="journal article" date="2019" name="ISME J.">
        <title>Genome analyses of uncultured TG2/ZB3 bacteria in 'Margulisbacteria' specifically attached to ectosymbiotic spirochetes of protists in the termite gut.</title>
        <authorList>
            <person name="Utami Y.D."/>
            <person name="Kuwahara H."/>
            <person name="Igai K."/>
            <person name="Murakami T."/>
            <person name="Sugaya K."/>
            <person name="Morikawa T."/>
            <person name="Nagura Y."/>
            <person name="Yuki M."/>
            <person name="Deevong P."/>
            <person name="Inoue T."/>
            <person name="Kihara K."/>
            <person name="Lo N."/>
            <person name="Yamada A."/>
            <person name="Ohkuma M."/>
            <person name="Hongoh Y."/>
        </authorList>
    </citation>
    <scope>NUCLEOTIDE SEQUENCE [LARGE SCALE GENOMIC DNA]</scope>
    <source>
        <strain evidence="6">RsDinE6-01</strain>
    </source>
</reference>
<evidence type="ECO:0000259" key="4">
    <source>
        <dbReference type="Pfam" id="PF18501"/>
    </source>
</evidence>
<evidence type="ECO:0000256" key="1">
    <source>
        <dbReference type="PIRSR" id="PIRSR627620-2"/>
    </source>
</evidence>
<keyword evidence="3" id="KW-0175">Coiled coil</keyword>
<comment type="caution">
    <text evidence="6">The sequence shown here is derived from an EMBL/GenBank/DDBJ whole genome shotgun (WGS) entry which is preliminary data.</text>
</comment>
<dbReference type="Proteomes" id="UP000282196">
    <property type="component" value="Unassembled WGS sequence"/>
</dbReference>
<feature type="site" description="Binds crRNA alone and in crRNA-target DNA heteroduplex" evidence="2">
    <location>
        <position position="18"/>
    </location>
</feature>
<dbReference type="SMR" id="A0A388TJE5"/>
<dbReference type="EMBL" id="BGZP01000001">
    <property type="protein sequence ID" value="GBR77399.1"/>
    <property type="molecule type" value="Genomic_DNA"/>
</dbReference>
<feature type="region of interest" description="Binds DNA in crRNA-target DNA heteroduplex" evidence="1">
    <location>
        <begin position="250"/>
        <end position="254"/>
    </location>
</feature>
<dbReference type="NCBIfam" id="TIGR04330">
    <property type="entry name" value="cas_Cpf1"/>
    <property type="match status" value="1"/>
</dbReference>
<dbReference type="InterPro" id="IPR027620">
    <property type="entry name" value="Cas12a"/>
</dbReference>
<feature type="site" description="Binds DNA in crRNA-target DNA heteroduplex" evidence="2">
    <location>
        <position position="283"/>
    </location>
</feature>
<keyword evidence="7" id="KW-1185">Reference proteome</keyword>
<evidence type="ECO:0000259" key="5">
    <source>
        <dbReference type="Pfam" id="PF21918"/>
    </source>
</evidence>
<feature type="region of interest" description="Binds crRNA alone and in crRNA-target DNA heteroduplex" evidence="1">
    <location>
        <begin position="160"/>
        <end position="164"/>
    </location>
</feature>
<feature type="region of interest" description="Binds crRNA in crRNA-target DNA heteroduplex" evidence="1">
    <location>
        <begin position="275"/>
        <end position="278"/>
    </location>
</feature>
<dbReference type="AlphaFoldDB" id="A0A388TJE5"/>
<sequence length="365" mass="42844">MTKTIFDNFTGKYSLSKTLRFELKPVGKTAEWIEKTGLLKTDEQRAIDYKEVKKIIDEYHKEFIARVLSGVTNLKNLRNFYNLYKTSKEKQDTGFDKKFENAQKLLRKEIVDVFKKDEQYQKLFKKELIQELLPEFISKDIPKEKLVEGFQRWTTYFKGFNENRQNMYSDEDKATAIAYRIVNENLPKFIDNLKVYKDIKSKIKTTAKSDQVFSLEYFVHVLTQYGIDEYNAVIGGIPAEAGKEKIKGLNEDINLYNQKQDDKKNRLPKFKQLYKQILSDKQSFLDVIENDQELLNAINGFYRENILAKHKINGEDKDVLSGLKELLNNINGFDVNKIYLRNDTALTDISQKVFGDWGGYWTNIE</sequence>
<name>A0A388TJE5_9BACT</name>
<feature type="site" description="Binds DNA in crRNA-target DNA heteroduplex" evidence="2">
    <location>
        <position position="269"/>
    </location>
</feature>
<organism evidence="6 7">
    <name type="scientific">Candidatus Termititenax dinenymphae</name>
    <dbReference type="NCBI Taxonomy" id="2218523"/>
    <lineage>
        <taxon>Bacteria</taxon>
        <taxon>Bacillati</taxon>
        <taxon>Candidatus Margulisiibacteriota</taxon>
        <taxon>Candidatus Termititenacia</taxon>
        <taxon>Candidatus Termititenacales</taxon>
        <taxon>Candidatus Termititenacaceae</taxon>
        <taxon>Candidatus Termititenax</taxon>
    </lineage>
</organism>
<evidence type="ECO:0000256" key="3">
    <source>
        <dbReference type="SAM" id="Coils"/>
    </source>
</evidence>
<protein>
    <submittedName>
        <fullName evidence="6">CRISPR-associated protein</fullName>
    </submittedName>
</protein>
<evidence type="ECO:0000256" key="2">
    <source>
        <dbReference type="PIRSR" id="PIRSR627620-3"/>
    </source>
</evidence>
<proteinExistence type="predicted"/>
<feature type="domain" description="Cas12a REC1" evidence="4">
    <location>
        <begin position="50"/>
        <end position="277"/>
    </location>
</feature>
<accession>A0A388TJE5</accession>
<feature type="region of interest" description="Binds crRNA alone and in crRNA-target DNA heteroduplex" evidence="1">
    <location>
        <begin position="49"/>
        <end position="53"/>
    </location>
</feature>